<dbReference type="Proteomes" id="UP000199729">
    <property type="component" value="Chromosome"/>
</dbReference>
<dbReference type="Gene3D" id="3.40.50.1820">
    <property type="entry name" value="alpha/beta hydrolase"/>
    <property type="match status" value="1"/>
</dbReference>
<reference evidence="2 3" key="1">
    <citation type="submission" date="2017-07" db="EMBL/GenBank/DDBJ databases">
        <title>Complete Genome Sequence of the cosmetic ferment Vitreoscilla filiformis (ATCC15551).</title>
        <authorList>
            <person name="Contreras S."/>
            <person name="Sagory-Zalkind P."/>
            <person name="Blanquart H."/>
            <person name="Iltis A."/>
            <person name="Morand S.C."/>
        </authorList>
    </citation>
    <scope>NUCLEOTIDE SEQUENCE [LARGE SCALE GENOMIC DNA]</scope>
    <source>
        <strain evidence="2 3">ATCC 15551</strain>
    </source>
</reference>
<dbReference type="PANTHER" id="PTHR45856">
    <property type="entry name" value="ALPHA/BETA-HYDROLASES SUPERFAMILY PROTEIN"/>
    <property type="match status" value="1"/>
</dbReference>
<dbReference type="InterPro" id="IPR051218">
    <property type="entry name" value="Sec_MonoDiacylglyc_Lipase"/>
</dbReference>
<sequence>MLAGCVSQPMLLQSNERVEVSELALLVADVFDMYKQQPTNLKPVPKADSILGKDWEVVGYIVGDAKAAVTLNGAQLLSVGGGTAMYGVLAHKKGENPAQSYVLAVRGTADANEWKVNAFSADKLPLSADQGKGTVAKGFYSIYQTLRYIPNTANATAASVQAWQSVRDVVGSAPVTVVGHSLGSAMSTYLMTDLASRGGLGAQVRGRLLASPRPGDDTYANYVASVVQDYVVYNNVSDVVPQIPPGSFAALKNEKILMPDNFLVKVSYSPVCSHQLVSYAAGLGGIQPNRSLDFWKKRMKDSGNSPACVEAK</sequence>
<dbReference type="InterPro" id="IPR002921">
    <property type="entry name" value="Fungal_lipase-type"/>
</dbReference>
<evidence type="ECO:0000259" key="1">
    <source>
        <dbReference type="Pfam" id="PF01764"/>
    </source>
</evidence>
<protein>
    <recommendedName>
        <fullName evidence="1">Fungal lipase-type domain-containing protein</fullName>
    </recommendedName>
</protein>
<evidence type="ECO:0000313" key="2">
    <source>
        <dbReference type="EMBL" id="ASM77763.1"/>
    </source>
</evidence>
<dbReference type="Pfam" id="PF01764">
    <property type="entry name" value="Lipase_3"/>
    <property type="match status" value="1"/>
</dbReference>
<dbReference type="AlphaFoldDB" id="A0A221KG18"/>
<dbReference type="KEGG" id="vff:VITFI_CDS1985"/>
<feature type="domain" description="Fungal lipase-type" evidence="1">
    <location>
        <begin position="102"/>
        <end position="245"/>
    </location>
</feature>
<dbReference type="EMBL" id="CP022423">
    <property type="protein sequence ID" value="ASM77763.1"/>
    <property type="molecule type" value="Genomic_DNA"/>
</dbReference>
<proteinExistence type="predicted"/>
<name>A0A221KG18_VITFI</name>
<evidence type="ECO:0000313" key="3">
    <source>
        <dbReference type="Proteomes" id="UP000199729"/>
    </source>
</evidence>
<keyword evidence="3" id="KW-1185">Reference proteome</keyword>
<dbReference type="CDD" id="cd00519">
    <property type="entry name" value="Lipase_3"/>
    <property type="match status" value="1"/>
</dbReference>
<dbReference type="GO" id="GO:0006629">
    <property type="term" value="P:lipid metabolic process"/>
    <property type="evidence" value="ECO:0007669"/>
    <property type="project" value="InterPro"/>
</dbReference>
<dbReference type="PANTHER" id="PTHR45856:SF24">
    <property type="entry name" value="FUNGAL LIPASE-LIKE DOMAIN-CONTAINING PROTEIN"/>
    <property type="match status" value="1"/>
</dbReference>
<organism evidence="2 3">
    <name type="scientific">Vitreoscilla filiformis</name>
    <dbReference type="NCBI Taxonomy" id="63"/>
    <lineage>
        <taxon>Bacteria</taxon>
        <taxon>Pseudomonadati</taxon>
        <taxon>Pseudomonadota</taxon>
        <taxon>Betaproteobacteria</taxon>
        <taxon>Neisseriales</taxon>
        <taxon>Neisseriaceae</taxon>
        <taxon>Vitreoscilla</taxon>
    </lineage>
</organism>
<dbReference type="InterPro" id="IPR029058">
    <property type="entry name" value="AB_hydrolase_fold"/>
</dbReference>
<accession>A0A221KG18</accession>
<gene>
    <name evidence="2" type="ORF">VITFI_CDS1985</name>
</gene>
<dbReference type="SUPFAM" id="SSF53474">
    <property type="entry name" value="alpha/beta-Hydrolases"/>
    <property type="match status" value="1"/>
</dbReference>